<evidence type="ECO:0000256" key="5">
    <source>
        <dbReference type="ARBA" id="ARBA00023163"/>
    </source>
</evidence>
<evidence type="ECO:0000256" key="3">
    <source>
        <dbReference type="ARBA" id="ARBA00023015"/>
    </source>
</evidence>
<evidence type="ECO:0000256" key="2">
    <source>
        <dbReference type="ARBA" id="ARBA00022491"/>
    </source>
</evidence>
<dbReference type="EMBL" id="CP013266">
    <property type="protein sequence ID" value="ALR23032.1"/>
    <property type="molecule type" value="Genomic_DNA"/>
</dbReference>
<accession>A0A0S3F6A3</accession>
<dbReference type="InterPro" id="IPR000551">
    <property type="entry name" value="MerR-type_HTH_dom"/>
</dbReference>
<evidence type="ECO:0000313" key="8">
    <source>
        <dbReference type="EMBL" id="ALR23032.1"/>
    </source>
</evidence>
<proteinExistence type="predicted"/>
<dbReference type="Gene3D" id="1.10.1660.10">
    <property type="match status" value="1"/>
</dbReference>
<protein>
    <recommendedName>
        <fullName evidence="1">HTH-type transcriptional regulator MerD</fullName>
    </recommendedName>
    <alternativeName>
        <fullName evidence="6">Mercuric resistance protein MerD</fullName>
    </alternativeName>
</protein>
<evidence type="ECO:0000256" key="1">
    <source>
        <dbReference type="ARBA" id="ARBA00019396"/>
    </source>
</evidence>
<keyword evidence="4" id="KW-0238">DNA-binding</keyword>
<dbReference type="PANTHER" id="PTHR30204:SF69">
    <property type="entry name" value="MERR-FAMILY TRANSCRIPTIONAL REGULATOR"/>
    <property type="match status" value="1"/>
</dbReference>
<geneLocation type="plasmid" evidence="8 9">
    <name>pDE2</name>
</geneLocation>
<gene>
    <name evidence="8" type="ORF">ATN00_21250</name>
</gene>
<dbReference type="KEGG" id="sbd:ATN00_21250"/>
<keyword evidence="2" id="KW-0678">Repressor</keyword>
<sequence length="154" mass="16912">MIAYNPVDIGFAARGSNSGERMPCRQRREVSDAPYTASRLAHDAGVSVHIVRDYVLRGLLRPARRTQSGHRLYDDHALERMRFVRTLFEAGVGLDELTRLCHALDGGGGDAIEFLLCLRARLAARRAALDVLDGHLEQMISAIGADTAKESARA</sequence>
<dbReference type="PROSITE" id="PS50937">
    <property type="entry name" value="HTH_MERR_2"/>
    <property type="match status" value="1"/>
</dbReference>
<dbReference type="GO" id="GO:0003677">
    <property type="term" value="F:DNA binding"/>
    <property type="evidence" value="ECO:0007669"/>
    <property type="project" value="UniProtKB-KW"/>
</dbReference>
<name>A0A0S3F6A3_9SPHN</name>
<organism evidence="8 9">
    <name type="scientific">Sphingobium baderi</name>
    <dbReference type="NCBI Taxonomy" id="1332080"/>
    <lineage>
        <taxon>Bacteria</taxon>
        <taxon>Pseudomonadati</taxon>
        <taxon>Pseudomonadota</taxon>
        <taxon>Alphaproteobacteria</taxon>
        <taxon>Sphingomonadales</taxon>
        <taxon>Sphingomonadaceae</taxon>
        <taxon>Sphingobium</taxon>
    </lineage>
</organism>
<dbReference type="SUPFAM" id="SSF46955">
    <property type="entry name" value="Putative DNA-binding domain"/>
    <property type="match status" value="1"/>
</dbReference>
<evidence type="ECO:0000313" key="9">
    <source>
        <dbReference type="Proteomes" id="UP000056968"/>
    </source>
</evidence>
<dbReference type="GO" id="GO:0003700">
    <property type="term" value="F:DNA-binding transcription factor activity"/>
    <property type="evidence" value="ECO:0007669"/>
    <property type="project" value="InterPro"/>
</dbReference>
<dbReference type="InterPro" id="IPR011797">
    <property type="entry name" value="MerD"/>
</dbReference>
<dbReference type="Proteomes" id="UP000056968">
    <property type="component" value="Plasmid pDE2"/>
</dbReference>
<reference evidence="8 9" key="1">
    <citation type="submission" date="2015-11" db="EMBL/GenBank/DDBJ databases">
        <title>A Two-component Flavoprotein Monooxygenase System MeaXY Responsible for para-Hydroxylation of 2-Methyl-6-ethylaniline and 2,6-Diethylaniline in Sphingobium baderi DE-13.</title>
        <authorList>
            <person name="Cheng M."/>
            <person name="Meng Q."/>
            <person name="Yang Y."/>
            <person name="Chu C."/>
            <person name="Yan X."/>
            <person name="He J."/>
            <person name="Li S."/>
        </authorList>
    </citation>
    <scope>NUCLEOTIDE SEQUENCE [LARGE SCALE GENOMIC DNA]</scope>
    <source>
        <strain evidence="8 9">DE-13</strain>
        <plasmid evidence="9">Plasmid pDE2</plasmid>
    </source>
</reference>
<dbReference type="GO" id="GO:0046689">
    <property type="term" value="P:response to mercury ion"/>
    <property type="evidence" value="ECO:0007669"/>
    <property type="project" value="InterPro"/>
</dbReference>
<keyword evidence="9" id="KW-1185">Reference proteome</keyword>
<evidence type="ECO:0000256" key="4">
    <source>
        <dbReference type="ARBA" id="ARBA00023125"/>
    </source>
</evidence>
<dbReference type="PRINTS" id="PR00040">
    <property type="entry name" value="HTHMERR"/>
</dbReference>
<dbReference type="Pfam" id="PF13411">
    <property type="entry name" value="MerR_1"/>
    <property type="match status" value="1"/>
</dbReference>
<dbReference type="PANTHER" id="PTHR30204">
    <property type="entry name" value="REDOX-CYCLING DRUG-SENSING TRANSCRIPTIONAL ACTIVATOR SOXR"/>
    <property type="match status" value="1"/>
</dbReference>
<dbReference type="InterPro" id="IPR047057">
    <property type="entry name" value="MerR_fam"/>
</dbReference>
<dbReference type="GO" id="GO:0045892">
    <property type="term" value="P:negative regulation of DNA-templated transcription"/>
    <property type="evidence" value="ECO:0007669"/>
    <property type="project" value="InterPro"/>
</dbReference>
<dbReference type="SMART" id="SM00422">
    <property type="entry name" value="HTH_MERR"/>
    <property type="match status" value="1"/>
</dbReference>
<evidence type="ECO:0000259" key="7">
    <source>
        <dbReference type="PROSITE" id="PS50937"/>
    </source>
</evidence>
<feature type="domain" description="HTH merR-type" evidence="7">
    <location>
        <begin position="34"/>
        <end position="103"/>
    </location>
</feature>
<keyword evidence="8" id="KW-0614">Plasmid</keyword>
<keyword evidence="5" id="KW-0804">Transcription</keyword>
<dbReference type="NCBIfam" id="TIGR02054">
    <property type="entry name" value="MerD"/>
    <property type="match status" value="1"/>
</dbReference>
<dbReference type="InterPro" id="IPR009061">
    <property type="entry name" value="DNA-bd_dom_put_sf"/>
</dbReference>
<evidence type="ECO:0000256" key="6">
    <source>
        <dbReference type="ARBA" id="ARBA00032882"/>
    </source>
</evidence>
<keyword evidence="3" id="KW-0805">Transcription regulation</keyword>
<dbReference type="AlphaFoldDB" id="A0A0S3F6A3"/>